<dbReference type="EMBL" id="BQOL01000002">
    <property type="protein sequence ID" value="GKI20218.1"/>
    <property type="molecule type" value="Genomic_DNA"/>
</dbReference>
<dbReference type="InterPro" id="IPR011990">
    <property type="entry name" value="TPR-like_helical_dom_sf"/>
</dbReference>
<gene>
    <name evidence="2" type="ORF">CE91St16_31260</name>
</gene>
<reference evidence="2" key="1">
    <citation type="submission" date="2022-01" db="EMBL/GenBank/DDBJ databases">
        <title>Novel bile acid biosynthetic pathways are enriched in the microbiome of centenarians.</title>
        <authorList>
            <person name="Sato Y."/>
            <person name="Atarashi K."/>
            <person name="Plichta R.D."/>
            <person name="Arai Y."/>
            <person name="Sasajima S."/>
            <person name="Kearney M.S."/>
            <person name="Suda W."/>
            <person name="Takeshita K."/>
            <person name="Sasaki T."/>
            <person name="Okamoto S."/>
            <person name="Skelly N.A."/>
            <person name="Okamura Y."/>
            <person name="Vlamakis H."/>
            <person name="Li Y."/>
            <person name="Tanoue T."/>
            <person name="Takei H."/>
            <person name="Nittono H."/>
            <person name="Narushima S."/>
            <person name="Irie J."/>
            <person name="Itoh H."/>
            <person name="Moriya K."/>
            <person name="Sugiura Y."/>
            <person name="Suematsu M."/>
            <person name="Moritoki N."/>
            <person name="Shibata S."/>
            <person name="Littman R.D."/>
            <person name="Fischbach A.M."/>
            <person name="Uwamino Y."/>
            <person name="Inoue T."/>
            <person name="Honda A."/>
            <person name="Hattori M."/>
            <person name="Murai T."/>
            <person name="Xavier J.R."/>
            <person name="Hirose N."/>
            <person name="Honda K."/>
        </authorList>
    </citation>
    <scope>NUCLEOTIDE SEQUENCE</scope>
    <source>
        <strain evidence="2">CE91-St16</strain>
    </source>
</reference>
<evidence type="ECO:0000313" key="2">
    <source>
        <dbReference type="EMBL" id="GKI20218.1"/>
    </source>
</evidence>
<proteinExistence type="predicted"/>
<evidence type="ECO:0008006" key="4">
    <source>
        <dbReference type="Google" id="ProtNLM"/>
    </source>
</evidence>
<comment type="caution">
    <text evidence="2">The sequence shown here is derived from an EMBL/GenBank/DDBJ whole genome shotgun (WGS) entry which is preliminary data.</text>
</comment>
<dbReference type="Proteomes" id="UP001055105">
    <property type="component" value="Unassembled WGS sequence"/>
</dbReference>
<dbReference type="InterPro" id="IPR024302">
    <property type="entry name" value="SusD-like"/>
</dbReference>
<keyword evidence="1" id="KW-0732">Signal</keyword>
<protein>
    <recommendedName>
        <fullName evidence="4">SusD/RagB family nutrient-binding outer membrane lipoprotein</fullName>
    </recommendedName>
</protein>
<name>A0AA37KST1_9BACT</name>
<dbReference type="RefSeq" id="WP_244077015.1">
    <property type="nucleotide sequence ID" value="NZ_AP025581.1"/>
</dbReference>
<dbReference type="Gene3D" id="1.25.40.390">
    <property type="match status" value="1"/>
</dbReference>
<feature type="signal peptide" evidence="1">
    <location>
        <begin position="1"/>
        <end position="19"/>
    </location>
</feature>
<dbReference type="SUPFAM" id="SSF48452">
    <property type="entry name" value="TPR-like"/>
    <property type="match status" value="1"/>
</dbReference>
<evidence type="ECO:0000256" key="1">
    <source>
        <dbReference type="SAM" id="SignalP"/>
    </source>
</evidence>
<dbReference type="Pfam" id="PF12741">
    <property type="entry name" value="SusD-like"/>
    <property type="match status" value="1"/>
</dbReference>
<sequence length="514" mass="58389">MNFKLGIRLLAFAAALCMAACDFEDINHNPHEPTDKDLEPDYYGTGLLFMQMQNYVIPVEKNQYQLCENLIGDTFGRYMAPTNDGWKQNHATFNASLAWLNSAFNNVLPNIYSAWFKLRALTGGKGEQFAWAQLLRIAAMHRMTDKYGPIPYSEVTGNSIAVAYDPQDQLYKRLFDDLDDVIDELTNFVQSNPGLKPMERYDLVYAGDYAKWVKFANSLKLRMAMRIVNVEPGYAQQKAEQAVSHPLGVIETQDESAYISLKQNPIYVCWNPYSDTRAAADIVSYMKGYNDPRMEKYFTASTFKGNPWVGLRSGITVPKKDWALAYAAPNFPASDLSLMWMNAAEVSFLRAEGAWRGWAMGGTPEFFYKQGIERSFEQYGLSGADDYANDSTLKPADYADPNKDYSYSIKARTDVTIKWAEDGRELERIMTQKWIAIYPLGQEAWSEQRRTGYPRFFPVVVNNGGDNALSEGLARRIPYPPAEQEHNGDNYDAAVGLLHGPDDYATRLWWNPEQ</sequence>
<organism evidence="2 3">
    <name type="scientific">Alistipes finegoldii</name>
    <dbReference type="NCBI Taxonomy" id="214856"/>
    <lineage>
        <taxon>Bacteria</taxon>
        <taxon>Pseudomonadati</taxon>
        <taxon>Bacteroidota</taxon>
        <taxon>Bacteroidia</taxon>
        <taxon>Bacteroidales</taxon>
        <taxon>Rikenellaceae</taxon>
        <taxon>Alistipes</taxon>
    </lineage>
</organism>
<feature type="chain" id="PRO_5041289710" description="SusD/RagB family nutrient-binding outer membrane lipoprotein" evidence="1">
    <location>
        <begin position="20"/>
        <end position="514"/>
    </location>
</feature>
<accession>A0AA37KST1</accession>
<evidence type="ECO:0000313" key="3">
    <source>
        <dbReference type="Proteomes" id="UP001055105"/>
    </source>
</evidence>
<dbReference type="AlphaFoldDB" id="A0AA37KST1"/>